<protein>
    <submittedName>
        <fullName evidence="1">Arf GTPase activating protein</fullName>
    </submittedName>
</protein>
<dbReference type="Proteomes" id="UP001164539">
    <property type="component" value="Chromosome 10"/>
</dbReference>
<accession>A0ACC1XAI9</accession>
<proteinExistence type="predicted"/>
<comment type="caution">
    <text evidence="1">The sequence shown here is derived from an EMBL/GenBank/DDBJ whole genome shotgun (WGS) entry which is preliminary data.</text>
</comment>
<evidence type="ECO:0000313" key="1">
    <source>
        <dbReference type="EMBL" id="KAJ4708399.1"/>
    </source>
</evidence>
<reference evidence="1 2" key="1">
    <citation type="journal article" date="2023" name="Science">
        <title>Complex scaffold remodeling in plant triterpene biosynthesis.</title>
        <authorList>
            <person name="De La Pena R."/>
            <person name="Hodgson H."/>
            <person name="Liu J.C."/>
            <person name="Stephenson M.J."/>
            <person name="Martin A.C."/>
            <person name="Owen C."/>
            <person name="Harkess A."/>
            <person name="Leebens-Mack J."/>
            <person name="Jimenez L.E."/>
            <person name="Osbourn A."/>
            <person name="Sattely E.S."/>
        </authorList>
    </citation>
    <scope>NUCLEOTIDE SEQUENCE [LARGE SCALE GENOMIC DNA]</scope>
    <source>
        <strain evidence="2">cv. JPN11</strain>
        <tissue evidence="1">Leaf</tissue>
    </source>
</reference>
<sequence length="759" mass="81367">MASRVKEDEKNERIIRGLLKLPENRRCINCNSLGPQYVCTNFWTFVCTTCSGIHREFTHRVKSISMAKFASQEVSALQEGGNQRAKEVLFKEWDPQRQSVPDSSNVERLRTFIKHVYVDRRYAGERNYDKPPRVKMGDKEDFYENRRIDTYQGGSRSPPYEDAYERRYSEQSSPGGRSDDKNSRYGYDERRSPGNEQESRQYSDYRRTSPARPEIISDWRRDDRFGNGRKFDDRRISDGDSKLEGRSPECPRDVESSSPPMVRPVREILGDNVLPLRISEPPKANGGRTADSTAHTQRTASSSSLGSTNENPAEVKLETTGSLIDFDADPEPPAIAAATQAQQTTVAQSAAQPASSTNDNNWASFDFAPEVKVSQASSNLNTLESVFSQLSVPASVPGQVSGTPSGAGAPITAPVTNVNALPVGNSPVASVGHTPILPFGTAAPAAAPVSGFATFPSANVSTPAPGVTPLLPFNASNSFGMQHQQPSLFPPAGGQSSASQFTTSVDGASANQPWNMSFAQNAQGLLSTPAAQPPQSVLKPALDVTSGGVAQPSSVEVKSTGRKELPQDLFAATYSPFPASAPWQTGPPRGLGFAMQYNTAAPMPNFVLSNSSTNPFDLNSDSPSVQAQTFPSMASLQGALPSVSPPSGLLRTSSLGSPSPVWMQPQSPPYPSAMPSQMPTYPSAVPSQMPTYPSARPQRPYMGPQVPSNMPPSGHQGIGGFGSEGTTFGFMNPDQQLAGRFSAPATPQPFSSGGGNPFG</sequence>
<organism evidence="1 2">
    <name type="scientific">Melia azedarach</name>
    <name type="common">Chinaberry tree</name>
    <dbReference type="NCBI Taxonomy" id="155640"/>
    <lineage>
        <taxon>Eukaryota</taxon>
        <taxon>Viridiplantae</taxon>
        <taxon>Streptophyta</taxon>
        <taxon>Embryophyta</taxon>
        <taxon>Tracheophyta</taxon>
        <taxon>Spermatophyta</taxon>
        <taxon>Magnoliopsida</taxon>
        <taxon>eudicotyledons</taxon>
        <taxon>Gunneridae</taxon>
        <taxon>Pentapetalae</taxon>
        <taxon>rosids</taxon>
        <taxon>malvids</taxon>
        <taxon>Sapindales</taxon>
        <taxon>Meliaceae</taxon>
        <taxon>Melia</taxon>
    </lineage>
</organism>
<keyword evidence="2" id="KW-1185">Reference proteome</keyword>
<gene>
    <name evidence="1" type="ORF">OWV82_018347</name>
</gene>
<evidence type="ECO:0000313" key="2">
    <source>
        <dbReference type="Proteomes" id="UP001164539"/>
    </source>
</evidence>
<name>A0ACC1XAI9_MELAZ</name>
<dbReference type="EMBL" id="CM051403">
    <property type="protein sequence ID" value="KAJ4708399.1"/>
    <property type="molecule type" value="Genomic_DNA"/>
</dbReference>